<dbReference type="Pfam" id="PF02518">
    <property type="entry name" value="HATPase_c"/>
    <property type="match status" value="1"/>
</dbReference>
<keyword evidence="9" id="KW-1185">Reference proteome</keyword>
<reference evidence="8" key="1">
    <citation type="submission" date="2017-07" db="EMBL/GenBank/DDBJ databases">
        <title>The cable genome - Insights into the physiology and evolution of filamentous bacteria capable of sulfide oxidation via long distance electron transfer.</title>
        <authorList>
            <person name="Thorup C."/>
            <person name="Bjerg J.T."/>
            <person name="Schreiber L."/>
            <person name="Nielsen L.P."/>
            <person name="Kjeldsen K.U."/>
            <person name="Boesen T."/>
            <person name="Boggild A."/>
            <person name="Meysman F."/>
            <person name="Geelhoed J."/>
            <person name="Schramm A."/>
        </authorList>
    </citation>
    <scope>NUCLEOTIDE SEQUENCE [LARGE SCALE GENOMIC DNA]</scope>
    <source>
        <strain evidence="8">GS</strain>
    </source>
</reference>
<keyword evidence="5" id="KW-0472">Membrane</keyword>
<protein>
    <recommendedName>
        <fullName evidence="2">histidine kinase</fullName>
        <ecNumber evidence="2">2.7.13.3</ecNumber>
    </recommendedName>
</protein>
<dbReference type="PROSITE" id="PS50110">
    <property type="entry name" value="RESPONSE_REGULATORY"/>
    <property type="match status" value="1"/>
</dbReference>
<dbReference type="Proteomes" id="UP000316238">
    <property type="component" value="Unassembled WGS sequence"/>
</dbReference>
<dbReference type="InterPro" id="IPR000014">
    <property type="entry name" value="PAS"/>
</dbReference>
<dbReference type="InterPro" id="IPR001789">
    <property type="entry name" value="Sig_transdc_resp-reg_receiver"/>
</dbReference>
<keyword evidence="5" id="KW-0812">Transmembrane</keyword>
<evidence type="ECO:0000256" key="3">
    <source>
        <dbReference type="ARBA" id="ARBA00022553"/>
    </source>
</evidence>
<dbReference type="Pfam" id="PF00512">
    <property type="entry name" value="HisKA"/>
    <property type="match status" value="1"/>
</dbReference>
<keyword evidence="5" id="KW-1133">Transmembrane helix</keyword>
<feature type="domain" description="Histidine kinase" evidence="6">
    <location>
        <begin position="529"/>
        <end position="753"/>
    </location>
</feature>
<name>A0A521G1K3_9BACT</name>
<dbReference type="CDD" id="cd00130">
    <property type="entry name" value="PAS"/>
    <property type="match status" value="1"/>
</dbReference>
<evidence type="ECO:0000259" key="7">
    <source>
        <dbReference type="PROSITE" id="PS50110"/>
    </source>
</evidence>
<dbReference type="EMBL" id="NQJD01000015">
    <property type="protein sequence ID" value="TAA74903.1"/>
    <property type="molecule type" value="Genomic_DNA"/>
</dbReference>
<evidence type="ECO:0000256" key="4">
    <source>
        <dbReference type="PROSITE-ProRule" id="PRU00169"/>
    </source>
</evidence>
<dbReference type="InterPro" id="IPR036890">
    <property type="entry name" value="HATPase_C_sf"/>
</dbReference>
<dbReference type="SUPFAM" id="SSF52172">
    <property type="entry name" value="CheY-like"/>
    <property type="match status" value="1"/>
</dbReference>
<dbReference type="SUPFAM" id="SSF47384">
    <property type="entry name" value="Homodimeric domain of signal transducing histidine kinase"/>
    <property type="match status" value="1"/>
</dbReference>
<proteinExistence type="predicted"/>
<evidence type="ECO:0000256" key="1">
    <source>
        <dbReference type="ARBA" id="ARBA00000085"/>
    </source>
</evidence>
<dbReference type="InterPro" id="IPR003661">
    <property type="entry name" value="HisK_dim/P_dom"/>
</dbReference>
<dbReference type="Gene3D" id="3.30.450.20">
    <property type="entry name" value="PAS domain"/>
    <property type="match status" value="2"/>
</dbReference>
<dbReference type="Gene3D" id="3.30.450.290">
    <property type="match status" value="1"/>
</dbReference>
<comment type="caution">
    <text evidence="8">The sequence shown here is derived from an EMBL/GenBank/DDBJ whole genome shotgun (WGS) entry which is preliminary data.</text>
</comment>
<dbReference type="AlphaFoldDB" id="A0A521G1K3"/>
<dbReference type="SMART" id="SM00448">
    <property type="entry name" value="REC"/>
    <property type="match status" value="1"/>
</dbReference>
<dbReference type="InterPro" id="IPR003594">
    <property type="entry name" value="HATPase_dom"/>
</dbReference>
<dbReference type="Gene3D" id="1.10.287.130">
    <property type="match status" value="1"/>
</dbReference>
<dbReference type="Gene3D" id="3.30.565.10">
    <property type="entry name" value="Histidine kinase-like ATPase, C-terminal domain"/>
    <property type="match status" value="1"/>
</dbReference>
<dbReference type="InterPro" id="IPR011006">
    <property type="entry name" value="CheY-like_superfamily"/>
</dbReference>
<gene>
    <name evidence="8" type="ORF">CDV28_11538</name>
</gene>
<sequence>MERTVHSDLKHLRCWVLTAFIFWSILINGSLCLFVRNQWNNVKFIGKEIGLAAIHKDHIYRIWNARQGGVYVQISDKTPPNPYLSNLSNRDVSTTDGKKLTMVNPAYMTRQIHELEQEMNGVFTGHITSLRVVRPENKPDDWENQALRQFEHGAKEFAELTNKDGKPFMRVMSPTIVQESCLKCHAEQGYKLGDIRGGISVIVPMEETVNLFQRQFKTSALYHLLIYLIGVTGQVIFYSQSSRLRRKRAMVEEKLSSQEQHLRSIVDNISNGIAVYEVDQEGQDFQVKRINPAGMRIARLDEATDPAGRRPTELFFGFAESGLLEVFQRVAKSGSPEHCSVSSCIQKTTIGNDSKDTSFPCLEYYIYKLPTGEIVAVYEDVTSRKQARELLIRKTEEWESTFDAIPDIITLQDKDMRIIRANQATFEFFRLPPEKLLGMTCHSLFRGSDQPCAGCPGLHAISDRQKHCGGMEHKAIGKFFHVCAAPVLNPEGEFLYFVYIAHDVTDKKKLEDELFQAQKMEAIGTLAGGIAHDFNNILAAILGYTELARMELPEGSNARNDLEQVLIAGNRATELVKQILTFSRKSEHRKKPLRIYLLVKEAVKMLRSSLPSTIDIRTEIDEHSGLVLADPTSIHQIVFNLCTNAAQAIGSKQGKMEIILRQTELTASQREERPLLQLGLFIVLTVRDNGCGMDEKTMARIFDPYFTTKEQGAGTGLGLAVTHGVVEDCQGFIELESELGKGTTFHVYLPVLPEESKNMQQETDSVAQLPCGTERILFVDDEPSIVHISRAILTTLGYSVHAETESMAALEKFRQNPALYDLLVTDQTMPGLTGSELAKAVLEIRPDLPVILCTGYTAALAEKEALALGVRRYVIKPLNSTKLATLVREVLDEAKLG</sequence>
<dbReference type="PROSITE" id="PS50109">
    <property type="entry name" value="HIS_KIN"/>
    <property type="match status" value="1"/>
</dbReference>
<evidence type="ECO:0000313" key="8">
    <source>
        <dbReference type="EMBL" id="TAA74903.1"/>
    </source>
</evidence>
<dbReference type="Pfam" id="PF00072">
    <property type="entry name" value="Response_reg"/>
    <property type="match status" value="1"/>
</dbReference>
<feature type="modified residue" description="4-aspartylphosphate" evidence="4">
    <location>
        <position position="826"/>
    </location>
</feature>
<dbReference type="InterPro" id="IPR005467">
    <property type="entry name" value="His_kinase_dom"/>
</dbReference>
<dbReference type="SUPFAM" id="SSF55874">
    <property type="entry name" value="ATPase domain of HSP90 chaperone/DNA topoisomerase II/histidine kinase"/>
    <property type="match status" value="1"/>
</dbReference>
<dbReference type="Pfam" id="PF08448">
    <property type="entry name" value="PAS_4"/>
    <property type="match status" value="1"/>
</dbReference>
<feature type="transmembrane region" description="Helical" evidence="5">
    <location>
        <begin position="15"/>
        <end position="35"/>
    </location>
</feature>
<dbReference type="SMART" id="SM00091">
    <property type="entry name" value="PAS"/>
    <property type="match status" value="2"/>
</dbReference>
<dbReference type="Pfam" id="PF13188">
    <property type="entry name" value="PAS_8"/>
    <property type="match status" value="1"/>
</dbReference>
<feature type="transmembrane region" description="Helical" evidence="5">
    <location>
        <begin position="220"/>
        <end position="238"/>
    </location>
</feature>
<evidence type="ECO:0000259" key="6">
    <source>
        <dbReference type="PROSITE" id="PS50109"/>
    </source>
</evidence>
<evidence type="ECO:0000313" key="9">
    <source>
        <dbReference type="Proteomes" id="UP000316238"/>
    </source>
</evidence>
<feature type="domain" description="Response regulatory" evidence="7">
    <location>
        <begin position="775"/>
        <end position="891"/>
    </location>
</feature>
<evidence type="ECO:0000256" key="5">
    <source>
        <dbReference type="SAM" id="Phobius"/>
    </source>
</evidence>
<dbReference type="PANTHER" id="PTHR43065:SF42">
    <property type="entry name" value="TWO-COMPONENT SENSOR PPRA"/>
    <property type="match status" value="1"/>
</dbReference>
<dbReference type="InterPro" id="IPR004358">
    <property type="entry name" value="Sig_transdc_His_kin-like_C"/>
</dbReference>
<dbReference type="InterPro" id="IPR035965">
    <property type="entry name" value="PAS-like_dom_sf"/>
</dbReference>
<comment type="catalytic activity">
    <reaction evidence="1">
        <text>ATP + protein L-histidine = ADP + protein N-phospho-L-histidine.</text>
        <dbReference type="EC" id="2.7.13.3"/>
    </reaction>
</comment>
<dbReference type="InterPro" id="IPR013656">
    <property type="entry name" value="PAS_4"/>
</dbReference>
<dbReference type="Pfam" id="PF11845">
    <property type="entry name" value="Tll0287-like"/>
    <property type="match status" value="1"/>
</dbReference>
<dbReference type="PRINTS" id="PR00344">
    <property type="entry name" value="BCTRLSENSOR"/>
</dbReference>
<accession>A0A521G1K3</accession>
<dbReference type="EC" id="2.7.13.3" evidence="2"/>
<keyword evidence="3 4" id="KW-0597">Phosphoprotein</keyword>
<dbReference type="CDD" id="cd00082">
    <property type="entry name" value="HisKA"/>
    <property type="match status" value="1"/>
</dbReference>
<dbReference type="InterPro" id="IPR021796">
    <property type="entry name" value="Tll0287-like_dom"/>
</dbReference>
<dbReference type="InterPro" id="IPR036097">
    <property type="entry name" value="HisK_dim/P_sf"/>
</dbReference>
<organism evidence="8 9">
    <name type="scientific">Candidatus Electronema aureum</name>
    <dbReference type="NCBI Taxonomy" id="2005002"/>
    <lineage>
        <taxon>Bacteria</taxon>
        <taxon>Pseudomonadati</taxon>
        <taxon>Thermodesulfobacteriota</taxon>
        <taxon>Desulfobulbia</taxon>
        <taxon>Desulfobulbales</taxon>
        <taxon>Desulfobulbaceae</taxon>
        <taxon>Candidatus Electronema</taxon>
    </lineage>
</organism>
<dbReference type="SMART" id="SM00388">
    <property type="entry name" value="HisKA"/>
    <property type="match status" value="1"/>
</dbReference>
<dbReference type="GO" id="GO:0000155">
    <property type="term" value="F:phosphorelay sensor kinase activity"/>
    <property type="evidence" value="ECO:0007669"/>
    <property type="project" value="InterPro"/>
</dbReference>
<evidence type="ECO:0000256" key="2">
    <source>
        <dbReference type="ARBA" id="ARBA00012438"/>
    </source>
</evidence>
<dbReference type="SUPFAM" id="SSF55785">
    <property type="entry name" value="PYP-like sensor domain (PAS domain)"/>
    <property type="match status" value="2"/>
</dbReference>
<dbReference type="PANTHER" id="PTHR43065">
    <property type="entry name" value="SENSOR HISTIDINE KINASE"/>
    <property type="match status" value="1"/>
</dbReference>
<dbReference type="NCBIfam" id="TIGR00229">
    <property type="entry name" value="sensory_box"/>
    <property type="match status" value="1"/>
</dbReference>
<dbReference type="SMART" id="SM00387">
    <property type="entry name" value="HATPase_c"/>
    <property type="match status" value="1"/>
</dbReference>
<dbReference type="Gene3D" id="3.40.50.2300">
    <property type="match status" value="1"/>
</dbReference>